<evidence type="ECO:0000256" key="11">
    <source>
        <dbReference type="HAMAP-Rule" id="MF_01576"/>
    </source>
</evidence>
<keyword evidence="11" id="KW-0028">Amino-acid biosynthesis</keyword>
<dbReference type="NCBIfam" id="NF010783">
    <property type="entry name" value="PRK14186.1"/>
    <property type="match status" value="1"/>
</dbReference>
<feature type="binding site" evidence="11">
    <location>
        <begin position="165"/>
        <end position="167"/>
    </location>
    <ligand>
        <name>NADP(+)</name>
        <dbReference type="ChEBI" id="CHEBI:58349"/>
    </ligand>
</feature>
<dbReference type="GO" id="GO:0000105">
    <property type="term" value="P:L-histidine biosynthetic process"/>
    <property type="evidence" value="ECO:0007669"/>
    <property type="project" value="UniProtKB-KW"/>
</dbReference>
<dbReference type="EC" id="1.5.1.5" evidence="11"/>
<dbReference type="HAMAP" id="MF_01576">
    <property type="entry name" value="THF_DHG_CYH"/>
    <property type="match status" value="1"/>
</dbReference>
<comment type="catalytic activity">
    <reaction evidence="11">
        <text>(6R)-5,10-methylene-5,6,7,8-tetrahydrofolate + NADP(+) = (6R)-5,10-methenyltetrahydrofolate + NADPH</text>
        <dbReference type="Rhea" id="RHEA:22812"/>
        <dbReference type="ChEBI" id="CHEBI:15636"/>
        <dbReference type="ChEBI" id="CHEBI:57455"/>
        <dbReference type="ChEBI" id="CHEBI:57783"/>
        <dbReference type="ChEBI" id="CHEBI:58349"/>
        <dbReference type="EC" id="1.5.1.5"/>
    </reaction>
</comment>
<gene>
    <name evidence="11" type="primary">folD</name>
    <name evidence="14" type="ORF">C3F09_07580</name>
</gene>
<dbReference type="SUPFAM" id="SSF53223">
    <property type="entry name" value="Aminoacid dehydrogenase-like, N-terminal domain"/>
    <property type="match status" value="1"/>
</dbReference>
<dbReference type="InterPro" id="IPR020867">
    <property type="entry name" value="THF_DH/CycHdrlase_CS"/>
</dbReference>
<organism evidence="14 15">
    <name type="scientific">candidate division GN15 bacterium</name>
    <dbReference type="NCBI Taxonomy" id="2072418"/>
    <lineage>
        <taxon>Bacteria</taxon>
        <taxon>candidate division GN15</taxon>
    </lineage>
</organism>
<keyword evidence="6 11" id="KW-0521">NADP</keyword>
<evidence type="ECO:0000256" key="3">
    <source>
        <dbReference type="ARBA" id="ARBA00022563"/>
    </source>
</evidence>
<dbReference type="Proteomes" id="UP000250918">
    <property type="component" value="Unassembled WGS sequence"/>
</dbReference>
<dbReference type="PRINTS" id="PR00085">
    <property type="entry name" value="THFDHDRGNASE"/>
</dbReference>
<accession>A0A855X324</accession>
<protein>
    <recommendedName>
        <fullName evidence="11">Bifunctional protein FolD</fullName>
    </recommendedName>
    <domain>
        <recommendedName>
            <fullName evidence="11">Methylenetetrahydrofolate dehydrogenase</fullName>
            <ecNumber evidence="11">1.5.1.5</ecNumber>
        </recommendedName>
    </domain>
    <domain>
        <recommendedName>
            <fullName evidence="11">Methenyltetrahydrofolate cyclohydrolase</fullName>
            <ecNumber evidence="11">3.5.4.9</ecNumber>
        </recommendedName>
    </domain>
</protein>
<evidence type="ECO:0000313" key="14">
    <source>
        <dbReference type="EMBL" id="PWB71577.1"/>
    </source>
</evidence>
<dbReference type="GO" id="GO:0035999">
    <property type="term" value="P:tetrahydrofolate interconversion"/>
    <property type="evidence" value="ECO:0007669"/>
    <property type="project" value="UniProtKB-UniRule"/>
</dbReference>
<comment type="similarity">
    <text evidence="11">Belongs to the tetrahydrofolate dehydrogenase/cyclohydrolase family.</text>
</comment>
<evidence type="ECO:0000256" key="4">
    <source>
        <dbReference type="ARBA" id="ARBA00022755"/>
    </source>
</evidence>
<dbReference type="InterPro" id="IPR020631">
    <property type="entry name" value="THF_DH/CycHdrlase_NAD-bd_dom"/>
</dbReference>
<dbReference type="GO" id="GO:0009086">
    <property type="term" value="P:methionine biosynthetic process"/>
    <property type="evidence" value="ECO:0007669"/>
    <property type="project" value="UniProtKB-KW"/>
</dbReference>
<evidence type="ECO:0000259" key="12">
    <source>
        <dbReference type="Pfam" id="PF00763"/>
    </source>
</evidence>
<evidence type="ECO:0000256" key="8">
    <source>
        <dbReference type="ARBA" id="ARBA00023102"/>
    </source>
</evidence>
<dbReference type="UniPathway" id="UPA00193"/>
<dbReference type="EC" id="3.5.4.9" evidence="11"/>
<keyword evidence="5 11" id="KW-0378">Hydrolase</keyword>
<dbReference type="AlphaFoldDB" id="A0A855X324"/>
<dbReference type="Pfam" id="PF02882">
    <property type="entry name" value="THF_DHG_CYH_C"/>
    <property type="match status" value="1"/>
</dbReference>
<keyword evidence="4 11" id="KW-0658">Purine biosynthesis</keyword>
<dbReference type="PROSITE" id="PS00767">
    <property type="entry name" value="THF_DHG_CYH_2"/>
    <property type="match status" value="1"/>
</dbReference>
<evidence type="ECO:0000256" key="2">
    <source>
        <dbReference type="ARBA" id="ARBA00011738"/>
    </source>
</evidence>
<feature type="binding site" evidence="11">
    <location>
        <position position="235"/>
    </location>
    <ligand>
        <name>NADP(+)</name>
        <dbReference type="ChEBI" id="CHEBI:58349"/>
    </ligand>
</feature>
<dbReference type="InterPro" id="IPR046346">
    <property type="entry name" value="Aminoacid_DH-like_N_sf"/>
</dbReference>
<keyword evidence="10 11" id="KW-0511">Multifunctional enzyme</keyword>
<dbReference type="InterPro" id="IPR020630">
    <property type="entry name" value="THF_DH/CycHdrlase_cat_dom"/>
</dbReference>
<dbReference type="CDD" id="cd01080">
    <property type="entry name" value="NAD_bind_m-THF_DH_Cyclohyd"/>
    <property type="match status" value="1"/>
</dbReference>
<comment type="function">
    <text evidence="11">Catalyzes the oxidation of 5,10-methylenetetrahydrofolate to 5,10-methenyltetrahydrofolate and then the hydrolysis of 5,10-methenyltetrahydrofolate to 10-formyltetrahydrofolate.</text>
</comment>
<evidence type="ECO:0000256" key="1">
    <source>
        <dbReference type="ARBA" id="ARBA00004777"/>
    </source>
</evidence>
<dbReference type="PANTHER" id="PTHR48099">
    <property type="entry name" value="C-1-TETRAHYDROFOLATE SYNTHASE, CYTOPLASMIC-RELATED"/>
    <property type="match status" value="1"/>
</dbReference>
<dbReference type="EMBL" id="PQAP01000109">
    <property type="protein sequence ID" value="PWB71577.1"/>
    <property type="molecule type" value="Genomic_DNA"/>
</dbReference>
<dbReference type="GO" id="GO:0006164">
    <property type="term" value="P:purine nucleotide biosynthetic process"/>
    <property type="evidence" value="ECO:0007669"/>
    <property type="project" value="UniProtKB-KW"/>
</dbReference>
<name>A0A855X324_9BACT</name>
<dbReference type="GO" id="GO:0004477">
    <property type="term" value="F:methenyltetrahydrofolate cyclohydrolase activity"/>
    <property type="evidence" value="ECO:0007669"/>
    <property type="project" value="UniProtKB-UniRule"/>
</dbReference>
<evidence type="ECO:0000256" key="7">
    <source>
        <dbReference type="ARBA" id="ARBA00023002"/>
    </source>
</evidence>
<evidence type="ECO:0000256" key="9">
    <source>
        <dbReference type="ARBA" id="ARBA00023167"/>
    </source>
</evidence>
<dbReference type="PANTHER" id="PTHR48099:SF5">
    <property type="entry name" value="C-1-TETRAHYDROFOLATE SYNTHASE, CYTOPLASMIC"/>
    <property type="match status" value="1"/>
</dbReference>
<evidence type="ECO:0000256" key="6">
    <source>
        <dbReference type="ARBA" id="ARBA00022857"/>
    </source>
</evidence>
<feature type="domain" description="Tetrahydrofolate dehydrogenase/cyclohydrolase catalytic" evidence="12">
    <location>
        <begin position="6"/>
        <end position="120"/>
    </location>
</feature>
<evidence type="ECO:0000259" key="13">
    <source>
        <dbReference type="Pfam" id="PF02882"/>
    </source>
</evidence>
<dbReference type="InterPro" id="IPR000672">
    <property type="entry name" value="THF_DH/CycHdrlase"/>
</dbReference>
<feature type="domain" description="Tetrahydrofolate dehydrogenase/cyclohydrolase NAD(P)-binding" evidence="13">
    <location>
        <begin position="139"/>
        <end position="290"/>
    </location>
</feature>
<dbReference type="FunFam" id="3.40.50.10860:FF:000005">
    <property type="entry name" value="C-1-tetrahydrofolate synthase, cytoplasmic, putative"/>
    <property type="match status" value="1"/>
</dbReference>
<proteinExistence type="inferred from homology"/>
<comment type="pathway">
    <text evidence="1 11">One-carbon metabolism; tetrahydrofolate interconversion.</text>
</comment>
<dbReference type="GO" id="GO:0004488">
    <property type="term" value="F:methylenetetrahydrofolate dehydrogenase (NADP+) activity"/>
    <property type="evidence" value="ECO:0007669"/>
    <property type="project" value="UniProtKB-UniRule"/>
</dbReference>
<dbReference type="SUPFAM" id="SSF51735">
    <property type="entry name" value="NAD(P)-binding Rossmann-fold domains"/>
    <property type="match status" value="1"/>
</dbReference>
<sequence>MTAQIIDGKLVAGEIKAKVKERVEALKARGVTPGLAAVLVGDDPASATYVSSKAKACEQLGIYSEVIRKPATTAQSELVDIVRSLNANPKIHGILVQSPLPKQIDEMAVTLIIDPRKDVDGFHPHNVGLMLMGRGHLLPCTPHGIIKLMEYYKIDPSGKEVVVVGRSNIVGKPVAALLMQKAPMANATVTVAHSQSRNLAEIVRRADIVIAAIGRPRTITAEMIKPGAVVIDVGVNRVEESTSTKGYRLVGDVDFAGCFEKASYITPVPGGVGPMTIAMLMSNTVSAAEEFAQNRS</sequence>
<evidence type="ECO:0000256" key="5">
    <source>
        <dbReference type="ARBA" id="ARBA00022801"/>
    </source>
</evidence>
<dbReference type="InterPro" id="IPR036291">
    <property type="entry name" value="NAD(P)-bd_dom_sf"/>
</dbReference>
<evidence type="ECO:0000313" key="15">
    <source>
        <dbReference type="Proteomes" id="UP000250918"/>
    </source>
</evidence>
<keyword evidence="3 11" id="KW-0554">One-carbon metabolism</keyword>
<dbReference type="Gene3D" id="3.40.50.10860">
    <property type="entry name" value="Leucine Dehydrogenase, chain A, domain 1"/>
    <property type="match status" value="1"/>
</dbReference>
<comment type="caution">
    <text evidence="14">The sequence shown here is derived from an EMBL/GenBank/DDBJ whole genome shotgun (WGS) entry which is preliminary data.</text>
</comment>
<dbReference type="GO" id="GO:0005829">
    <property type="term" value="C:cytosol"/>
    <property type="evidence" value="ECO:0007669"/>
    <property type="project" value="TreeGrafter"/>
</dbReference>
<comment type="subunit">
    <text evidence="2 11">Homodimer.</text>
</comment>
<reference evidence="14 15" key="1">
    <citation type="journal article" date="2018" name="ISME J.">
        <title>A methanotrophic archaeon couples anaerobic oxidation of methane to Fe(III) reduction.</title>
        <authorList>
            <person name="Cai C."/>
            <person name="Leu A.O."/>
            <person name="Xie G.J."/>
            <person name="Guo J."/>
            <person name="Feng Y."/>
            <person name="Zhao J.X."/>
            <person name="Tyson G.W."/>
            <person name="Yuan Z."/>
            <person name="Hu S."/>
        </authorList>
    </citation>
    <scope>NUCLEOTIDE SEQUENCE [LARGE SCALE GENOMIC DNA]</scope>
    <source>
        <strain evidence="14">FeB_12</strain>
    </source>
</reference>
<keyword evidence="8 11" id="KW-0368">Histidine biosynthesis</keyword>
<evidence type="ECO:0000256" key="10">
    <source>
        <dbReference type="ARBA" id="ARBA00023268"/>
    </source>
</evidence>
<keyword evidence="9 11" id="KW-0486">Methionine biosynthesis</keyword>
<comment type="catalytic activity">
    <reaction evidence="11">
        <text>(6R)-5,10-methenyltetrahydrofolate + H2O = (6R)-10-formyltetrahydrofolate + H(+)</text>
        <dbReference type="Rhea" id="RHEA:23700"/>
        <dbReference type="ChEBI" id="CHEBI:15377"/>
        <dbReference type="ChEBI" id="CHEBI:15378"/>
        <dbReference type="ChEBI" id="CHEBI:57455"/>
        <dbReference type="ChEBI" id="CHEBI:195366"/>
        <dbReference type="EC" id="3.5.4.9"/>
    </reaction>
</comment>
<comment type="caution">
    <text evidence="11">Lacks conserved residue(s) required for the propagation of feature annotation.</text>
</comment>
<keyword evidence="7 11" id="KW-0560">Oxidoreductase</keyword>
<dbReference type="Pfam" id="PF00763">
    <property type="entry name" value="THF_DHG_CYH"/>
    <property type="match status" value="1"/>
</dbReference>
<dbReference type="Gene3D" id="3.40.50.720">
    <property type="entry name" value="NAD(P)-binding Rossmann-like Domain"/>
    <property type="match status" value="1"/>
</dbReference>
<dbReference type="FunFam" id="3.40.50.720:FF:000189">
    <property type="entry name" value="Bifunctional protein FolD"/>
    <property type="match status" value="1"/>
</dbReference>